<dbReference type="OrthoDB" id="4640076at2"/>
<dbReference type="EMBL" id="JALN02000001">
    <property type="protein sequence ID" value="KDE99935.1"/>
    <property type="molecule type" value="Genomic_DNA"/>
</dbReference>
<accession>A0A064CHX0</accession>
<evidence type="ECO:0000313" key="2">
    <source>
        <dbReference type="Proteomes" id="UP000022835"/>
    </source>
</evidence>
<protein>
    <recommendedName>
        <fullName evidence="3">DUF4226 domain-containing protein</fullName>
    </recommendedName>
</protein>
<dbReference type="Pfam" id="PF10774">
    <property type="entry name" value="DUF4226"/>
    <property type="match status" value="1"/>
</dbReference>
<name>A0A064CHX0_9MYCO</name>
<dbReference type="InterPro" id="IPR019710">
    <property type="entry name" value="DUF4226"/>
</dbReference>
<evidence type="ECO:0008006" key="3">
    <source>
        <dbReference type="Google" id="ProtNLM"/>
    </source>
</evidence>
<gene>
    <name evidence="1" type="ORF">Y900_013565</name>
</gene>
<evidence type="ECO:0000313" key="1">
    <source>
        <dbReference type="EMBL" id="KDE99935.1"/>
    </source>
</evidence>
<organism evidence="1 2">
    <name type="scientific">Mycolicibacterium aromaticivorans JS19b1 = JCM 16368</name>
    <dbReference type="NCBI Taxonomy" id="1440774"/>
    <lineage>
        <taxon>Bacteria</taxon>
        <taxon>Bacillati</taxon>
        <taxon>Actinomycetota</taxon>
        <taxon>Actinomycetes</taxon>
        <taxon>Mycobacteriales</taxon>
        <taxon>Mycobacteriaceae</taxon>
        <taxon>Mycolicibacterium</taxon>
    </lineage>
</organism>
<comment type="caution">
    <text evidence="1">The sequence shown here is derived from an EMBL/GenBank/DDBJ whole genome shotgun (WGS) entry which is preliminary data.</text>
</comment>
<reference evidence="1" key="1">
    <citation type="submission" date="2014-05" db="EMBL/GenBank/DDBJ databases">
        <title>Genome sequence of Mycobacterium aromaticivorans strain JS19b1T (= DSM 45407T).</title>
        <authorList>
            <person name="Kwak Y."/>
            <person name="Park G.-S."/>
            <person name="Li Q.X."/>
            <person name="Lee S.-E."/>
            <person name="Shin J.-H."/>
        </authorList>
    </citation>
    <scope>NUCLEOTIDE SEQUENCE [LARGE SCALE GENOMIC DNA]</scope>
    <source>
        <strain evidence="1">JS19b1</strain>
    </source>
</reference>
<dbReference type="eggNOG" id="ENOG50323NN">
    <property type="taxonomic scope" value="Bacteria"/>
</dbReference>
<dbReference type="Proteomes" id="UP000022835">
    <property type="component" value="Unassembled WGS sequence"/>
</dbReference>
<keyword evidence="2" id="KW-1185">Reference proteome</keyword>
<sequence length="119" mass="12590">MAEHVGASAEALESARSLLAARDRDLAEADAELAEVVSAAHAAATEAIRKLDAINAEIEAALAQNAVTAPLEGREFARFLLAKQREISDVLIAARAEADAKAVVLQRLLDRYRVSSTPA</sequence>
<dbReference type="STRING" id="1440774.Y900_013565"/>
<proteinExistence type="predicted"/>
<dbReference type="AlphaFoldDB" id="A0A064CHX0"/>
<dbReference type="RefSeq" id="WP_036342329.1">
    <property type="nucleotide sequence ID" value="NZ_JALN02000001.1"/>
</dbReference>